<feature type="domain" description="HAT C-terminal dimerisation" evidence="1">
    <location>
        <begin position="8"/>
        <end position="76"/>
    </location>
</feature>
<accession>G4ZV80</accession>
<name>G4ZV80_PHYSP</name>
<evidence type="ECO:0000313" key="2">
    <source>
        <dbReference type="EMBL" id="EGZ13704.1"/>
    </source>
</evidence>
<dbReference type="InterPro" id="IPR008906">
    <property type="entry name" value="HATC_C_dom"/>
</dbReference>
<dbReference type="AlphaFoldDB" id="G4ZV80"/>
<evidence type="ECO:0000259" key="1">
    <source>
        <dbReference type="Pfam" id="PF05699"/>
    </source>
</evidence>
<feature type="non-terminal residue" evidence="2">
    <location>
        <position position="79"/>
    </location>
</feature>
<dbReference type="GeneID" id="20653005"/>
<dbReference type="SUPFAM" id="SSF53098">
    <property type="entry name" value="Ribonuclease H-like"/>
    <property type="match status" value="1"/>
</dbReference>
<dbReference type="OMA" id="DIDILQW"/>
<evidence type="ECO:0000313" key="3">
    <source>
        <dbReference type="Proteomes" id="UP000002640"/>
    </source>
</evidence>
<dbReference type="STRING" id="1094619.G4ZV80"/>
<keyword evidence="3" id="KW-1185">Reference proteome</keyword>
<organism evidence="2 3">
    <name type="scientific">Phytophthora sojae (strain P6497)</name>
    <name type="common">Soybean stem and root rot agent</name>
    <name type="synonym">Phytophthora megasperma f. sp. glycines</name>
    <dbReference type="NCBI Taxonomy" id="1094619"/>
    <lineage>
        <taxon>Eukaryota</taxon>
        <taxon>Sar</taxon>
        <taxon>Stramenopiles</taxon>
        <taxon>Oomycota</taxon>
        <taxon>Peronosporomycetes</taxon>
        <taxon>Peronosporales</taxon>
        <taxon>Peronosporaceae</taxon>
        <taxon>Phytophthora</taxon>
    </lineage>
</organism>
<proteinExistence type="predicted"/>
<dbReference type="RefSeq" id="XP_009531133.1">
    <property type="nucleotide sequence ID" value="XM_009532838.1"/>
</dbReference>
<protein>
    <recommendedName>
        <fullName evidence="1">HAT C-terminal dimerisation domain-containing protein</fullName>
    </recommendedName>
</protein>
<dbReference type="EMBL" id="JH159156">
    <property type="protein sequence ID" value="EGZ13704.1"/>
    <property type="molecule type" value="Genomic_DNA"/>
</dbReference>
<dbReference type="KEGG" id="psoj:PHYSODRAFT_453543"/>
<dbReference type="InterPro" id="IPR012337">
    <property type="entry name" value="RNaseH-like_sf"/>
</dbReference>
<dbReference type="SMR" id="G4ZV80"/>
<sequence>YNVLQLYQDIDILQWFKETGERDFPSVALLARIYLGKPMSTAPQERFFSIAGYIVNDLRTSLDDKRAEMLCFMKANWKE</sequence>
<dbReference type="InParanoid" id="G4ZV80"/>
<gene>
    <name evidence="2" type="ORF">PHYSODRAFT_453543</name>
</gene>
<feature type="non-terminal residue" evidence="2">
    <location>
        <position position="1"/>
    </location>
</feature>
<reference evidence="2 3" key="1">
    <citation type="journal article" date="2006" name="Science">
        <title>Phytophthora genome sequences uncover evolutionary origins and mechanisms of pathogenesis.</title>
        <authorList>
            <person name="Tyler B.M."/>
            <person name="Tripathy S."/>
            <person name="Zhang X."/>
            <person name="Dehal P."/>
            <person name="Jiang R.H."/>
            <person name="Aerts A."/>
            <person name="Arredondo F.D."/>
            <person name="Baxter L."/>
            <person name="Bensasson D."/>
            <person name="Beynon J.L."/>
            <person name="Chapman J."/>
            <person name="Damasceno C.M."/>
            <person name="Dorrance A.E."/>
            <person name="Dou D."/>
            <person name="Dickerman A.W."/>
            <person name="Dubchak I.L."/>
            <person name="Garbelotto M."/>
            <person name="Gijzen M."/>
            <person name="Gordon S.G."/>
            <person name="Govers F."/>
            <person name="Grunwald N.J."/>
            <person name="Huang W."/>
            <person name="Ivors K.L."/>
            <person name="Jones R.W."/>
            <person name="Kamoun S."/>
            <person name="Krampis K."/>
            <person name="Lamour K.H."/>
            <person name="Lee M.K."/>
            <person name="McDonald W.H."/>
            <person name="Medina M."/>
            <person name="Meijer H.J."/>
            <person name="Nordberg E.K."/>
            <person name="Maclean D.J."/>
            <person name="Ospina-Giraldo M.D."/>
            <person name="Morris P.F."/>
            <person name="Phuntumart V."/>
            <person name="Putnam N.H."/>
            <person name="Rash S."/>
            <person name="Rose J.K."/>
            <person name="Sakihama Y."/>
            <person name="Salamov A.A."/>
            <person name="Savidor A."/>
            <person name="Scheuring C.F."/>
            <person name="Smith B.M."/>
            <person name="Sobral B.W."/>
            <person name="Terry A."/>
            <person name="Torto-Alalibo T.A."/>
            <person name="Win J."/>
            <person name="Xu Z."/>
            <person name="Zhang H."/>
            <person name="Grigoriev I.V."/>
            <person name="Rokhsar D.S."/>
            <person name="Boore J.L."/>
        </authorList>
    </citation>
    <scope>NUCLEOTIDE SEQUENCE [LARGE SCALE GENOMIC DNA]</scope>
    <source>
        <strain evidence="2 3">P6497</strain>
    </source>
</reference>
<dbReference type="Pfam" id="PF05699">
    <property type="entry name" value="Dimer_Tnp_hAT"/>
    <property type="match status" value="1"/>
</dbReference>
<dbReference type="Proteomes" id="UP000002640">
    <property type="component" value="Unassembled WGS sequence"/>
</dbReference>
<dbReference type="GO" id="GO:0046983">
    <property type="term" value="F:protein dimerization activity"/>
    <property type="evidence" value="ECO:0007669"/>
    <property type="project" value="InterPro"/>
</dbReference>